<dbReference type="CDD" id="cd07185">
    <property type="entry name" value="OmpA_C-like"/>
    <property type="match status" value="1"/>
</dbReference>
<dbReference type="InterPro" id="IPR006665">
    <property type="entry name" value="OmpA-like"/>
</dbReference>
<dbReference type="PROSITE" id="PS51123">
    <property type="entry name" value="OMPA_2"/>
    <property type="match status" value="1"/>
</dbReference>
<feature type="domain" description="OmpA-like" evidence="9">
    <location>
        <begin position="74"/>
        <end position="190"/>
    </location>
</feature>
<keyword evidence="1" id="KW-0132">Cell division</keyword>
<name>A0ABQ6TLM1_9BACT</name>
<evidence type="ECO:0000256" key="3">
    <source>
        <dbReference type="ARBA" id="ARBA00023136"/>
    </source>
</evidence>
<evidence type="ECO:0000256" key="4">
    <source>
        <dbReference type="ARBA" id="ARBA00023139"/>
    </source>
</evidence>
<dbReference type="HAMAP" id="MF_02204">
    <property type="entry name" value="Pal"/>
    <property type="match status" value="1"/>
</dbReference>
<keyword evidence="6 8" id="KW-0449">Lipoprotein</keyword>
<dbReference type="RefSeq" id="WP_151157731.1">
    <property type="nucleotide sequence ID" value="NZ_VZRA01000004.1"/>
</dbReference>
<reference evidence="10 11" key="1">
    <citation type="journal article" date="2020" name="Microorganisms">
        <title>Description of Three Novel Members in the Family Geobacteraceae, Oryzomonas japonicum gen. nov., sp. nov., Oryzomonas sagensis sp. nov., and Oryzomonas ruber sp. nov.</title>
        <authorList>
            <person name="Xu Z."/>
            <person name="Masuda Y."/>
            <person name="Hayakawa C."/>
            <person name="Ushijima N."/>
            <person name="Kawano K."/>
            <person name="Shiratori Y."/>
            <person name="Senoo K."/>
            <person name="Itoh H."/>
        </authorList>
    </citation>
    <scope>NUCLEOTIDE SEQUENCE [LARGE SCALE GENOMIC DNA]</scope>
    <source>
        <strain evidence="10 11">Red100</strain>
    </source>
</reference>
<dbReference type="InterPro" id="IPR050330">
    <property type="entry name" value="Bact_OuterMem_StrucFunc"/>
</dbReference>
<dbReference type="Proteomes" id="UP000798046">
    <property type="component" value="Unassembled WGS sequence"/>
</dbReference>
<keyword evidence="3 8" id="KW-0472">Membrane</keyword>
<dbReference type="InterPro" id="IPR036737">
    <property type="entry name" value="OmpA-like_sf"/>
</dbReference>
<evidence type="ECO:0000256" key="5">
    <source>
        <dbReference type="ARBA" id="ARBA00023237"/>
    </source>
</evidence>
<comment type="subcellular location">
    <subcellularLocation>
        <location evidence="8">Cell outer membrane</location>
        <topology evidence="8">Lipid-anchor</topology>
    </subcellularLocation>
</comment>
<evidence type="ECO:0000256" key="6">
    <source>
        <dbReference type="ARBA" id="ARBA00023288"/>
    </source>
</evidence>
<dbReference type="InterPro" id="IPR006664">
    <property type="entry name" value="OMP_bac"/>
</dbReference>
<comment type="caution">
    <text evidence="10">The sequence shown here is derived from an EMBL/GenBank/DDBJ whole genome shotgun (WGS) entry which is preliminary data.</text>
</comment>
<evidence type="ECO:0000313" key="11">
    <source>
        <dbReference type="Proteomes" id="UP000798046"/>
    </source>
</evidence>
<evidence type="ECO:0000313" key="10">
    <source>
        <dbReference type="EMBL" id="KAB0669101.1"/>
    </source>
</evidence>
<keyword evidence="7" id="KW-0131">Cell cycle</keyword>
<dbReference type="InterPro" id="IPR014169">
    <property type="entry name" value="Pal_lipo_C"/>
</dbReference>
<evidence type="ECO:0000259" key="9">
    <source>
        <dbReference type="PROSITE" id="PS51123"/>
    </source>
</evidence>
<keyword evidence="2 8" id="KW-0732">Signal</keyword>
<evidence type="ECO:0000256" key="2">
    <source>
        <dbReference type="ARBA" id="ARBA00022729"/>
    </source>
</evidence>
<proteinExistence type="inferred from homology"/>
<dbReference type="PANTHER" id="PTHR30329:SF21">
    <property type="entry name" value="LIPOPROTEIN YIAD-RELATED"/>
    <property type="match status" value="1"/>
</dbReference>
<dbReference type="InterPro" id="IPR039001">
    <property type="entry name" value="Pal"/>
</dbReference>
<protein>
    <recommendedName>
        <fullName evidence="8">Peptidoglycan-associated lipoprotein</fullName>
        <shortName evidence="8">PAL</shortName>
    </recommendedName>
</protein>
<dbReference type="SUPFAM" id="SSF103088">
    <property type="entry name" value="OmpA-like"/>
    <property type="match status" value="1"/>
</dbReference>
<dbReference type="Pfam" id="PF00691">
    <property type="entry name" value="OmpA"/>
    <property type="match status" value="1"/>
</dbReference>
<dbReference type="PANTHER" id="PTHR30329">
    <property type="entry name" value="STATOR ELEMENT OF FLAGELLAR MOTOR COMPLEX"/>
    <property type="match status" value="1"/>
</dbReference>
<dbReference type="Gene3D" id="3.30.1330.60">
    <property type="entry name" value="OmpA-like domain"/>
    <property type="match status" value="1"/>
</dbReference>
<keyword evidence="4 8" id="KW-0564">Palmitate</keyword>
<evidence type="ECO:0000256" key="1">
    <source>
        <dbReference type="ARBA" id="ARBA00022618"/>
    </source>
</evidence>
<dbReference type="PROSITE" id="PS51257">
    <property type="entry name" value="PROKAR_LIPOPROTEIN"/>
    <property type="match status" value="1"/>
</dbReference>
<comment type="similarity">
    <text evidence="8">Belongs to the Pal lipoprotein family.</text>
</comment>
<dbReference type="NCBIfam" id="TIGR02802">
    <property type="entry name" value="Pal_lipo"/>
    <property type="match status" value="1"/>
</dbReference>
<keyword evidence="5 8" id="KW-0998">Cell outer membrane</keyword>
<dbReference type="PRINTS" id="PR01021">
    <property type="entry name" value="OMPADOMAIN"/>
</dbReference>
<organism evidence="10 11">
    <name type="scientific">Oryzomonas sagensis</name>
    <dbReference type="NCBI Taxonomy" id="2603857"/>
    <lineage>
        <taxon>Bacteria</taxon>
        <taxon>Pseudomonadati</taxon>
        <taxon>Thermodesulfobacteriota</taxon>
        <taxon>Desulfuromonadia</taxon>
        <taxon>Geobacterales</taxon>
        <taxon>Geobacteraceae</taxon>
        <taxon>Oryzomonas</taxon>
    </lineage>
</organism>
<sequence length="190" mass="20757">MKRIVAFCVVWALGTLVVGGCAKENVVKKDEAIAPSATTKKQADIKAEKSAAIVPVKSVSENAGKEVTKAEPRAKEQLATELEKVYFDFDSYTLSGEARKALTNNADYLRRNTAAKLRIEGNCDERGSAEYNIALGEKRAKTAMKYLVTMGIPADRLATISYGKEKPADPGHDEAAWAKNRRDDFTVLSK</sequence>
<evidence type="ECO:0000256" key="7">
    <source>
        <dbReference type="ARBA" id="ARBA00023306"/>
    </source>
</evidence>
<dbReference type="EMBL" id="VZRA01000004">
    <property type="protein sequence ID" value="KAB0669101.1"/>
    <property type="molecule type" value="Genomic_DNA"/>
</dbReference>
<accession>A0ABQ6TLM1</accession>
<evidence type="ECO:0000256" key="8">
    <source>
        <dbReference type="HAMAP-Rule" id="MF_02204"/>
    </source>
</evidence>
<keyword evidence="11" id="KW-1185">Reference proteome</keyword>
<gene>
    <name evidence="8 10" type="primary">pal</name>
    <name evidence="10" type="ORF">F6V30_14825</name>
</gene>